<reference evidence="2" key="1">
    <citation type="submission" date="2022-08" db="EMBL/GenBank/DDBJ databases">
        <authorList>
            <person name="Gutierrez-Valencia J."/>
        </authorList>
    </citation>
    <scope>NUCLEOTIDE SEQUENCE</scope>
</reference>
<dbReference type="AlphaFoldDB" id="A0AAV0PL64"/>
<organism evidence="2 3">
    <name type="scientific">Linum tenue</name>
    <dbReference type="NCBI Taxonomy" id="586396"/>
    <lineage>
        <taxon>Eukaryota</taxon>
        <taxon>Viridiplantae</taxon>
        <taxon>Streptophyta</taxon>
        <taxon>Embryophyta</taxon>
        <taxon>Tracheophyta</taxon>
        <taxon>Spermatophyta</taxon>
        <taxon>Magnoliopsida</taxon>
        <taxon>eudicotyledons</taxon>
        <taxon>Gunneridae</taxon>
        <taxon>Pentapetalae</taxon>
        <taxon>rosids</taxon>
        <taxon>fabids</taxon>
        <taxon>Malpighiales</taxon>
        <taxon>Linaceae</taxon>
        <taxon>Linum</taxon>
    </lineage>
</organism>
<sequence>MISRKILQQKKNCSRFGLSEGGSFGSIKTLNQPNPHPTQTRTKRRRKKSILPGITISSSSPIIFRNAGYTFYSGMYRCCSCLWCQDHDQGLASYEDKAACILQRWFSIYHDKEGSSPHTWSKVLC</sequence>
<evidence type="ECO:0000313" key="3">
    <source>
        <dbReference type="Proteomes" id="UP001154282"/>
    </source>
</evidence>
<gene>
    <name evidence="2" type="ORF">LITE_LOCUS38937</name>
</gene>
<name>A0AAV0PL64_9ROSI</name>
<comment type="caution">
    <text evidence="2">The sequence shown here is derived from an EMBL/GenBank/DDBJ whole genome shotgun (WGS) entry which is preliminary data.</text>
</comment>
<proteinExistence type="predicted"/>
<keyword evidence="3" id="KW-1185">Reference proteome</keyword>
<feature type="region of interest" description="Disordered" evidence="1">
    <location>
        <begin position="23"/>
        <end position="48"/>
    </location>
</feature>
<protein>
    <submittedName>
        <fullName evidence="2">Uncharacterized protein</fullName>
    </submittedName>
</protein>
<evidence type="ECO:0000256" key="1">
    <source>
        <dbReference type="SAM" id="MobiDB-lite"/>
    </source>
</evidence>
<dbReference type="EMBL" id="CAMGYJ010000009">
    <property type="protein sequence ID" value="CAI0471530.1"/>
    <property type="molecule type" value="Genomic_DNA"/>
</dbReference>
<evidence type="ECO:0000313" key="2">
    <source>
        <dbReference type="EMBL" id="CAI0471530.1"/>
    </source>
</evidence>
<accession>A0AAV0PL64</accession>
<dbReference type="Proteomes" id="UP001154282">
    <property type="component" value="Unassembled WGS sequence"/>
</dbReference>